<evidence type="ECO:0000256" key="3">
    <source>
        <dbReference type="ARBA" id="ARBA00022833"/>
    </source>
</evidence>
<dbReference type="Gene3D" id="3.30.40.10">
    <property type="entry name" value="Zinc/RING finger domain, C3HC4 (zinc finger)"/>
    <property type="match status" value="1"/>
</dbReference>
<dbReference type="InterPro" id="IPR013083">
    <property type="entry name" value="Znf_RING/FYVE/PHD"/>
</dbReference>
<keyword evidence="6" id="KW-0472">Membrane</keyword>
<evidence type="ECO:0000313" key="14">
    <source>
        <dbReference type="Proteomes" id="UP000220214"/>
    </source>
</evidence>
<dbReference type="Pfam" id="PF13771">
    <property type="entry name" value="zf-HC5HC2H"/>
    <property type="match status" value="1"/>
</dbReference>
<evidence type="ECO:0000313" key="12">
    <source>
        <dbReference type="Proteomes" id="UP000219860"/>
    </source>
</evidence>
<evidence type="ECO:0000256" key="5">
    <source>
        <dbReference type="SAM" id="MobiDB-lite"/>
    </source>
</evidence>
<feature type="region of interest" description="Disordered" evidence="5">
    <location>
        <begin position="3049"/>
        <end position="3102"/>
    </location>
</feature>
<feature type="compositionally biased region" description="Basic and acidic residues" evidence="5">
    <location>
        <begin position="3499"/>
        <end position="3513"/>
    </location>
</feature>
<dbReference type="OMA" id="DVDHKMV"/>
<keyword evidence="6" id="KW-0812">Transmembrane</keyword>
<feature type="compositionally biased region" description="Basic residues" evidence="5">
    <location>
        <begin position="2091"/>
        <end position="2100"/>
    </location>
</feature>
<proteinExistence type="predicted"/>
<keyword evidence="2" id="KW-0863">Zinc-finger</keyword>
<feature type="region of interest" description="Disordered" evidence="5">
    <location>
        <begin position="2505"/>
        <end position="2527"/>
    </location>
</feature>
<name>A0A1C6WRD8_PLABE</name>
<keyword evidence="3" id="KW-0862">Zinc</keyword>
<dbReference type="Proteomes" id="UP000516480">
    <property type="component" value="Chromosome 4"/>
</dbReference>
<evidence type="ECO:0000313" key="10">
    <source>
        <dbReference type="EMBL" id="SCM17334.1"/>
    </source>
</evidence>
<keyword evidence="6" id="KW-1133">Transmembrane helix</keyword>
<dbReference type="SUPFAM" id="SSF57903">
    <property type="entry name" value="FYVE/PHD zinc finger"/>
    <property type="match status" value="2"/>
</dbReference>
<feature type="region of interest" description="Disordered" evidence="5">
    <location>
        <begin position="1663"/>
        <end position="1684"/>
    </location>
</feature>
<keyword evidence="4" id="KW-0175">Coiled coil</keyword>
<accession>A0A1C6WRD8</accession>
<dbReference type="OrthoDB" id="9547406at2759"/>
<dbReference type="Proteomes" id="UP000219860">
    <property type="component" value="Chromosome 4"/>
</dbReference>
<dbReference type="EMBL" id="LT608140">
    <property type="protein sequence ID" value="SCL91848.1"/>
    <property type="molecule type" value="Genomic_DNA"/>
</dbReference>
<dbReference type="Pfam" id="PF13832">
    <property type="entry name" value="zf-HC5HC2H_2"/>
    <property type="match status" value="1"/>
</dbReference>
<feature type="coiled-coil region" evidence="4">
    <location>
        <begin position="1705"/>
        <end position="1732"/>
    </location>
</feature>
<evidence type="ECO:0000313" key="8">
    <source>
        <dbReference type="EMBL" id="SCL91848.1"/>
    </source>
</evidence>
<dbReference type="SMART" id="SM00249">
    <property type="entry name" value="PHD"/>
    <property type="match status" value="2"/>
</dbReference>
<feature type="region of interest" description="Disordered" evidence="5">
    <location>
        <begin position="3470"/>
        <end position="3513"/>
    </location>
</feature>
<dbReference type="EMBL" id="LT608268">
    <property type="protein sequence ID" value="SCM17334.1"/>
    <property type="molecule type" value="Genomic_DNA"/>
</dbReference>
<dbReference type="VEuPathDB" id="PlasmoDB:PBANKA_0408300"/>
<dbReference type="Proteomes" id="UP000220214">
    <property type="component" value="Chromosome 4"/>
</dbReference>
<feature type="region of interest" description="Disordered" evidence="5">
    <location>
        <begin position="2089"/>
        <end position="2111"/>
    </location>
</feature>
<evidence type="ECO:0000256" key="6">
    <source>
        <dbReference type="SAM" id="Phobius"/>
    </source>
</evidence>
<keyword evidence="1" id="KW-0479">Metal-binding</keyword>
<evidence type="ECO:0000259" key="7">
    <source>
        <dbReference type="SMART" id="SM00249"/>
    </source>
</evidence>
<reference evidence="12 13" key="1">
    <citation type="submission" date="2016-08" db="EMBL/GenBank/DDBJ databases">
        <authorList>
            <consortium name="Pathogen Informatics"/>
        </authorList>
    </citation>
    <scope>NUCLEOTIDE SEQUENCE [LARGE SCALE GENOMIC DNA]</scope>
    <source>
        <strain evidence="8 15">NK65 ny</strain>
        <strain evidence="11 14">NK65e</strain>
        <strain evidence="9 12">SP11 Antwerpcl1</strain>
        <strain evidence="10 13">SP11 RLL</strain>
    </source>
</reference>
<feature type="transmembrane region" description="Helical" evidence="6">
    <location>
        <begin position="3283"/>
        <end position="3304"/>
    </location>
</feature>
<feature type="compositionally biased region" description="Basic residues" evidence="5">
    <location>
        <begin position="2513"/>
        <end position="2527"/>
    </location>
</feature>
<dbReference type="CDD" id="cd15571">
    <property type="entry name" value="ePHD"/>
    <property type="match status" value="1"/>
</dbReference>
<feature type="compositionally biased region" description="Polar residues" evidence="5">
    <location>
        <begin position="3055"/>
        <end position="3075"/>
    </location>
</feature>
<feature type="domain" description="Zinc finger PHD-type" evidence="7">
    <location>
        <begin position="143"/>
        <end position="189"/>
    </location>
</feature>
<evidence type="ECO:0000256" key="4">
    <source>
        <dbReference type="SAM" id="Coils"/>
    </source>
</evidence>
<dbReference type="InterPro" id="IPR001965">
    <property type="entry name" value="Znf_PHD"/>
</dbReference>
<gene>
    <name evidence="11" type="ORF">PBNK65E_000056200</name>
    <name evidence="8" type="ORF">PBNK65NY_000055700</name>
    <name evidence="9" type="ORF">PBSP11A_000055900</name>
    <name evidence="10" type="ORF">PBSP11RLL_000055800</name>
</gene>
<feature type="compositionally biased region" description="Basic and acidic residues" evidence="5">
    <location>
        <begin position="3076"/>
        <end position="3102"/>
    </location>
</feature>
<dbReference type="GO" id="GO:0008270">
    <property type="term" value="F:zinc ion binding"/>
    <property type="evidence" value="ECO:0007669"/>
    <property type="project" value="UniProtKB-KW"/>
</dbReference>
<dbReference type="EMBL" id="LT608252">
    <property type="protein sequence ID" value="SCM15542.1"/>
    <property type="molecule type" value="Genomic_DNA"/>
</dbReference>
<feature type="region of interest" description="Disordered" evidence="5">
    <location>
        <begin position="3171"/>
        <end position="3192"/>
    </location>
</feature>
<evidence type="ECO:0000256" key="1">
    <source>
        <dbReference type="ARBA" id="ARBA00022723"/>
    </source>
</evidence>
<evidence type="ECO:0000256" key="2">
    <source>
        <dbReference type="ARBA" id="ARBA00022771"/>
    </source>
</evidence>
<sequence length="3513" mass="412942">MGTIHNKSYLDILKYYSKDEIRKRDNDVCFNNEDNKENKKLFTPNNNALKLNENEFFSLLLKDEIKQKHKNCSDMQYNKNINNNNENNLYGIYINQFDGCKLANKLKKEHTKKKKYMKKEHSFINKKYIKLENYFLNNKNPKFCTICFHNNNIEYLEKCKGCSLYFHVHCYKTFCDHFNLDRFLCDVCIETNYYTNKNRNNYLSILGDKKKYNFSYPIIYDSDNSENDELYNGHDDVYVANFFGKINNLNFQNDEDKKTQIKKHKKLYTKYLSDHELCDSNKYMIKVKESYFLKKKNKKKDEFPSVCNKSNRITYNEKENCEGIDSDCYSDVYYSDSQFDRNILNFFGIYNNSFSTNHSSIIRNNKDIIKRLKESQKMISNMFPEKIIKQNKNNKSNYIHYIQYKMRRKIRREIRKEIKEFNKCKTDNISELGGEYNNKVNDYWKVNIVCDICNKSNNDVIMKKGKNNKWFHICCLYYNNITKNNSIAEIYFEYFFFNYYNEDYFVNLYGRIKTINEIIIKKIKEQLLNKYNILIHSHSFNFLLNPYYYNLTLKQIKNIIYYNFILKKNFIYQTSVNNNTIPYLRLKHEKNENVISCRHNNIVHLKNLSSQNIYNLKNEKQIKESYNYVFITTDKSSTESANETCSYNSENENNENCQLNQGSYIINNKKIEIKNSEIGENYEEIYEEELIDKNESKKDNDSMYCIDTNNCTIINDGSYFCEDVLNIINNFKKSEFNDNMVKQSEYNNMFKDIEKLIYKRDFLNLNIIKIIKEKIIESIKINNSKICIFCKKSAGIKTKCMYPSCFEYFHIYCYFKNFFNSYKKKKQLNYFKRDLKVFTTIMKKLNKSETKKGEKKGNKKRMCNSLKKNIEILQNDESNGILEATNYVDKESQDIYLCEKKTKKRRNESNLINKGEPVDVKNDSKKNEYIDCNNKHVRKIRKKVEVTQNNGDGNNTNKCIDNPNNYNYGKINHNIENKTVEKNDNIDTSKLKNIINKNGINEYFTYDIKLKKNQKDEKLHILENGDENILKKQKGVTIPIAYNNTNVNIIKNNEIYNNLIGINMKKTGNIFIPNNSGTIKGIPSLHDRHFDKIENMFSSNNKIMLINEGILNNDKNIGSIKINQSQILNDPDKIYLGKNIMMVYSSQNIKNREKQDLNLKGNNSKHLCHKIKKSNNIIRNNLSIIDYNKYINREKPEVGGVTTFIQNYENQGLDFIYPSIINNMDRVSPIEIINKNNQNFENDNFDNISCSSSLLFYSSSSNAFFSKTEISDKSSINSLSQLLSKSYCSISSSNNLSTIPSVSSSSSFSICSYSSSAFSPSVYDTTSNITSSYDYISDIDSDLSSHSVHSLPFPLPHNKLERPIDPISNKNNVFNERGKQEMLDVKVGDSTEIRTQLDVKKENKQIHSIFAFDSADYSSDFCEHNQIDKSMHLHKSGLKYNNKENWENINLGYISYSDNDNNHKYYYKFYKYKKHLYYSRQRKKAKEKSEKLKKMKKLKNLKKLMGAMMVMKKEKKVKMNENSKITIKKKKKIAIEEIIKKNNLNQYKYNDKVTNKSKKNKKEKKNTLGLYIKNVEIVYNNNVQLKNIKLIMCNNHNNEEDIETVMDIKLNTYNNKTDNNVKNIFYYYYTEFIKSVFFSDKFSHIFDKCESFKDSKIKEALNTDSEKNEQNEKIEKNQKKNKRRIDSVESSWNIFKNANEVGKNASKENMNISNLNEENISLKNKKQKTKCDSTDVCSEAKESDGENQGLTKGNEAACHSVNEQIKDMNSSTSEEVTLIGEIFGGNELELINSNSKNNLEKSDKSNENNLSLFIKYINKIIENIEARIIIKNNVCEGVYCLRQENGLNIYQKISDKMKKKCKLKNIKKEKNKNAKVNSKIANINSFKNININIKINNNKTYIKSGNTNNNNNNNYPVCTELKKRVDINKYSYLFYRLPFFIFGNKYITDIENFKTIYNISELFQNNNEIVDSKNILTVVELLKSYSNHAFFKKNPNSLKRSFTEKDEKTWKKNPLDLLGNSEELNFQSKGVLTEINVELNNKKVDIIENKEEIHENDGNVVENVDKIKDSGNGEDKEIATLCLSKGNSNKKEKKKEKKKNPNNNIEEEWGGYNENQNCEQNKETQYYANKSFNIIFCLFDNGSNIYLLIYESDSDNRKKHVKKKNEFNNIDYYFKEMYETLHENTYKEDAYKILKSIFSVSNNINNDVKNILYNTSTEDKCENKTGGEIEIKLNTTSSNKLSPNKINSKNMAINNMQSNINKTISTKNNLNNYKNKGNNIHDEEINSHRINEIMLNKKLLQNILSNFKFFNITKNKGLKLSRVFELTYYDYLFLKKHKFFYSKKGVKIYDGCNNPYKLLSAQKYVNTDLDNSNIILKQNEEYDDFKKNDNMLSYKFKQITNKFYFNIFDPNNSSFYFRGIPQRNVNPYNCLISLNNISNHFNLKNIDSYTKNSKDILIPNMNFIKLVQGNYDNLLELFGNKNFENILRGKKIDILKKKYINSNSKDKQNNKKCISKQRDKNKKKKKKSLIINVGEKVTTITNTDDVDKFSNKINNSINKSEETNSNKTGEYISKEKQIKDLINEDTKNLLDDINLNGRIEQVIDKYTNLEYEINATTAANNNNDNNNIINIKRNNNKRYINNDSSASCINSFSTYDIYKLFLFDNCQNSKVQEVKDNNESLGNDQIENGKNLESFIINKSENNNQNNSIIEKTGNKDEKIDQIEKKNITDYLLNKYALNCFRNYVINKKQTEFFYKNIKSFINSLEKKQLFSDINNILSFCNNEKKYMNKIKWESILEDKDNNYLKNTNFNGFYSKSKVSYSFDADHQYNVTNYYENNQEKYGNNIYQHFNTTFSYTSKFKICNEEFKNNSPSKNVKKNNKYFLNEVKKSPNNEKDINISPKKIIEEYKNLENFNYTIDDNMKNMKKLYHNINKEVVKNKLLLVNKIIEENHEFNISDMPMYVNLVFYKYLCVNNWNHLIHSLKESFIKQEIFFLSQLDAKNSQINEFDKNGKVSNSSITSQKSCQNNEIKKTCTKSVSDFQHIEQQRTQECDSKNISTPSISDSKGNENVISETIENKEKLSDHNKRTENGKDNKTGKEGDKKSDVLCSVCFYKEDSNINIMYKCANCSVHVHKYCYGIYHKGKVEDFLCDKCKFSKYLTKMYQNEFNANKSNNLKNKKNKKNSNTNSKYGLNNSNIDNTCYGTNILSIQEFNYFNNKINNLFNNTNNNNNNNNSEVKNKSLSNGNNNIALFEKIIKSVEDSCCYICKKNGGALKKTTNKHFVHVFCVLFFILKVFCLNVYNLNFWDINNLKSYEKVCFICNKKGAVVKCAWNGENKNQKTKSVDELKNENKIISNNCDMNNFKKDNLFDQSKKNENYCDKYFHPMCAYLEGYHINVEIYEDKFVNVYFYDNCFSLFRFITHCNNHIPKDSYQNREFVKEKRTSLYIKNITNESNSNNKINEKLQKVKIKNESPTKINTKPHPLRHNSQKNISIPSPNKDEATGTTIQKEDK</sequence>
<evidence type="ECO:0000313" key="9">
    <source>
        <dbReference type="EMBL" id="SCM15542.1"/>
    </source>
</evidence>
<evidence type="ECO:0000313" key="11">
    <source>
        <dbReference type="EMBL" id="SCN22554.1"/>
    </source>
</evidence>
<dbReference type="InterPro" id="IPR011011">
    <property type="entry name" value="Znf_FYVE_PHD"/>
</dbReference>
<feature type="domain" description="Zinc finger PHD-type" evidence="7">
    <location>
        <begin position="3111"/>
        <end position="3155"/>
    </location>
</feature>
<protein>
    <submittedName>
        <fullName evidence="8">Phd finger protein, putative</fullName>
    </submittedName>
</protein>
<dbReference type="Proteomes" id="UP000219974">
    <property type="component" value="Chromosome 4"/>
</dbReference>
<organism evidence="8 15">
    <name type="scientific">Plasmodium berghei</name>
    <dbReference type="NCBI Taxonomy" id="5821"/>
    <lineage>
        <taxon>Eukaryota</taxon>
        <taxon>Sar</taxon>
        <taxon>Alveolata</taxon>
        <taxon>Apicomplexa</taxon>
        <taxon>Aconoidasida</taxon>
        <taxon>Haemosporida</taxon>
        <taxon>Plasmodiidae</taxon>
        <taxon>Plasmodium</taxon>
        <taxon>Plasmodium (Vinckeia)</taxon>
    </lineage>
</organism>
<dbReference type="EMBL" id="LT614630">
    <property type="protein sequence ID" value="SCN22554.1"/>
    <property type="molecule type" value="Genomic_DNA"/>
</dbReference>
<evidence type="ECO:0000313" key="15">
    <source>
        <dbReference type="Proteomes" id="UP000516480"/>
    </source>
</evidence>
<feature type="compositionally biased region" description="Basic and acidic residues" evidence="5">
    <location>
        <begin position="1663"/>
        <end position="1678"/>
    </location>
</feature>
<evidence type="ECO:0000313" key="13">
    <source>
        <dbReference type="Proteomes" id="UP000219974"/>
    </source>
</evidence>